<dbReference type="KEGG" id="als:DJ013_19275"/>
<feature type="coiled-coil region" evidence="1">
    <location>
        <begin position="364"/>
        <end position="408"/>
    </location>
</feature>
<dbReference type="PROSITE" id="PS51688">
    <property type="entry name" value="ICA"/>
    <property type="match status" value="1"/>
</dbReference>
<keyword evidence="1" id="KW-0175">Coiled coil</keyword>
<accession>A0A2Z4GGL1</accession>
<name>A0A2Z4GGL1_9BACT</name>
<dbReference type="InterPro" id="IPR030392">
    <property type="entry name" value="S74_ICA"/>
</dbReference>
<sequence length="411" mass="44667">MQAQISKKRDDVELKQINSMVTEAKAVTDQVFNDDLIVKGSACVGLDCVNGESFGFDTIRMKENNIRIKAQDTSSSASFPTNDWQITFNDSGNGGLNRFSVENIDTGKTPFSIIGGAPSNALYVQSNGNVGFGTSTPVVQMHSKDGNTPTLRLEQDGSAGFSAQTWDIAGNETNFFVRDATNGSKLPFRIQANASNNSIYVASDGDIGFETSTPDGQFDIAHSANANNHAFLVSPTSNVGVNIDNGFLPNGLFDVQTTGGVSNFTVTETGVYVKNAILPGASAPSDERLKQNIVALTDATNVLMKVYPKSYFYREDIIKKYGFSDRKQFGVVAQELEKVLPELVTSKDLGQGDFYKTVDYNSLIPILIQALKEQKLRIDELEGEVSNYAALDNRLNALEAQLNSKNKNAKR</sequence>
<evidence type="ECO:0000259" key="2">
    <source>
        <dbReference type="PROSITE" id="PS51688"/>
    </source>
</evidence>
<keyword evidence="4" id="KW-1185">Reference proteome</keyword>
<dbReference type="EMBL" id="CP029480">
    <property type="protein sequence ID" value="AWW00196.1"/>
    <property type="molecule type" value="Genomic_DNA"/>
</dbReference>
<dbReference type="Pfam" id="PF13884">
    <property type="entry name" value="Peptidase_S74"/>
    <property type="match status" value="1"/>
</dbReference>
<reference evidence="3 4" key="1">
    <citation type="submission" date="2018-05" db="EMBL/GenBank/DDBJ databases">
        <title>Complete genome sequence of Arcticibacterium luteifluviistationis SM1504T, a cytophagaceae bacterium isolated from Arctic surface seawater.</title>
        <authorList>
            <person name="Li Y."/>
            <person name="Qin Q.-L."/>
        </authorList>
    </citation>
    <scope>NUCLEOTIDE SEQUENCE [LARGE SCALE GENOMIC DNA]</scope>
    <source>
        <strain evidence="3 4">SM1504</strain>
    </source>
</reference>
<gene>
    <name evidence="3" type="ORF">DJ013_19275</name>
</gene>
<protein>
    <recommendedName>
        <fullName evidence="2">Peptidase S74 domain-containing protein</fullName>
    </recommendedName>
</protein>
<dbReference type="Proteomes" id="UP000249873">
    <property type="component" value="Chromosome"/>
</dbReference>
<feature type="domain" description="Peptidase S74" evidence="2">
    <location>
        <begin position="285"/>
        <end position="385"/>
    </location>
</feature>
<organism evidence="3 4">
    <name type="scientific">Arcticibacterium luteifluviistationis</name>
    <dbReference type="NCBI Taxonomy" id="1784714"/>
    <lineage>
        <taxon>Bacteria</taxon>
        <taxon>Pseudomonadati</taxon>
        <taxon>Bacteroidota</taxon>
        <taxon>Cytophagia</taxon>
        <taxon>Cytophagales</taxon>
        <taxon>Leadbetterellaceae</taxon>
        <taxon>Arcticibacterium</taxon>
    </lineage>
</organism>
<dbReference type="InterPro" id="IPR036388">
    <property type="entry name" value="WH-like_DNA-bd_sf"/>
</dbReference>
<proteinExistence type="predicted"/>
<dbReference type="AlphaFoldDB" id="A0A2Z4GGL1"/>
<evidence type="ECO:0000256" key="1">
    <source>
        <dbReference type="SAM" id="Coils"/>
    </source>
</evidence>
<dbReference type="OrthoDB" id="939966at2"/>
<evidence type="ECO:0000313" key="4">
    <source>
        <dbReference type="Proteomes" id="UP000249873"/>
    </source>
</evidence>
<evidence type="ECO:0000313" key="3">
    <source>
        <dbReference type="EMBL" id="AWW00196.1"/>
    </source>
</evidence>
<dbReference type="Gene3D" id="1.10.10.10">
    <property type="entry name" value="Winged helix-like DNA-binding domain superfamily/Winged helix DNA-binding domain"/>
    <property type="match status" value="1"/>
</dbReference>